<name>A0ABW7JMR0_9NOCA</name>
<organism evidence="1 2">
    <name type="scientific">Antrihabitans spumae</name>
    <dbReference type="NCBI Taxonomy" id="3373370"/>
    <lineage>
        <taxon>Bacteria</taxon>
        <taxon>Bacillati</taxon>
        <taxon>Actinomycetota</taxon>
        <taxon>Actinomycetes</taxon>
        <taxon>Mycobacteriales</taxon>
        <taxon>Nocardiaceae</taxon>
        <taxon>Antrihabitans</taxon>
    </lineage>
</organism>
<evidence type="ECO:0000313" key="2">
    <source>
        <dbReference type="Proteomes" id="UP001609175"/>
    </source>
</evidence>
<comment type="caution">
    <text evidence="1">The sequence shown here is derived from an EMBL/GenBank/DDBJ whole genome shotgun (WGS) entry which is preliminary data.</text>
</comment>
<evidence type="ECO:0000313" key="1">
    <source>
        <dbReference type="EMBL" id="MFH5209256.1"/>
    </source>
</evidence>
<reference evidence="1 2" key="1">
    <citation type="submission" date="2024-10" db="EMBL/GenBank/DDBJ databases">
        <authorList>
            <person name="Riesco R."/>
        </authorList>
    </citation>
    <scope>NUCLEOTIDE SEQUENCE [LARGE SCALE GENOMIC DNA]</scope>
    <source>
        <strain evidence="1 2">NCIMB 15449</strain>
    </source>
</reference>
<dbReference type="Proteomes" id="UP001609175">
    <property type="component" value="Unassembled WGS sequence"/>
</dbReference>
<sequence>MMKRKAIAYRLRAIADRLDPPTIEQLAEYYDTHDTSYELNKAARVDMNIHISGSPDKIERTIARNKRREALRHV</sequence>
<proteinExistence type="predicted"/>
<gene>
    <name evidence="1" type="ORF">ACHIPZ_13780</name>
</gene>
<protein>
    <submittedName>
        <fullName evidence="1">Uncharacterized protein</fullName>
    </submittedName>
</protein>
<dbReference type="RefSeq" id="WP_395114982.1">
    <property type="nucleotide sequence ID" value="NZ_JBIMSO010000051.1"/>
</dbReference>
<dbReference type="EMBL" id="JBIMSO010000051">
    <property type="protein sequence ID" value="MFH5209256.1"/>
    <property type="molecule type" value="Genomic_DNA"/>
</dbReference>
<accession>A0ABW7JMR0</accession>